<dbReference type="Proteomes" id="UP000009138">
    <property type="component" value="Unassembled WGS sequence"/>
</dbReference>
<name>I1BI51_RHIO9</name>
<evidence type="ECO:0000256" key="1">
    <source>
        <dbReference type="SAM" id="SignalP"/>
    </source>
</evidence>
<feature type="chain" id="PRO_5003637547" description="Cyanovirin-N domain-containing protein" evidence="1">
    <location>
        <begin position="35"/>
        <end position="138"/>
    </location>
</feature>
<dbReference type="InParanoid" id="I1BI51"/>
<dbReference type="AlphaFoldDB" id="I1BI51"/>
<dbReference type="VEuPathDB" id="FungiDB:RO3G_00585"/>
<dbReference type="RefSeq" id="XP_067511277.1">
    <property type="nucleotide sequence ID" value="XM_067655176.1"/>
</dbReference>
<keyword evidence="3" id="KW-1185">Reference proteome</keyword>
<proteinExistence type="predicted"/>
<accession>I1BI51</accession>
<evidence type="ECO:0008006" key="4">
    <source>
        <dbReference type="Google" id="ProtNLM"/>
    </source>
</evidence>
<evidence type="ECO:0000313" key="2">
    <source>
        <dbReference type="EMBL" id="EIE75881.1"/>
    </source>
</evidence>
<reference evidence="2 3" key="1">
    <citation type="journal article" date="2009" name="PLoS Genet.">
        <title>Genomic analysis of the basal lineage fungus Rhizopus oryzae reveals a whole-genome duplication.</title>
        <authorList>
            <person name="Ma L.-J."/>
            <person name="Ibrahim A.S."/>
            <person name="Skory C."/>
            <person name="Grabherr M.G."/>
            <person name="Burger G."/>
            <person name="Butler M."/>
            <person name="Elias M."/>
            <person name="Idnurm A."/>
            <person name="Lang B.F."/>
            <person name="Sone T."/>
            <person name="Abe A."/>
            <person name="Calvo S.E."/>
            <person name="Corrochano L.M."/>
            <person name="Engels R."/>
            <person name="Fu J."/>
            <person name="Hansberg W."/>
            <person name="Kim J.-M."/>
            <person name="Kodira C.D."/>
            <person name="Koehrsen M.J."/>
            <person name="Liu B."/>
            <person name="Miranda-Saavedra D."/>
            <person name="O'Leary S."/>
            <person name="Ortiz-Castellanos L."/>
            <person name="Poulter R."/>
            <person name="Rodriguez-Romero J."/>
            <person name="Ruiz-Herrera J."/>
            <person name="Shen Y.-Q."/>
            <person name="Zeng Q."/>
            <person name="Galagan J."/>
            <person name="Birren B.W."/>
            <person name="Cuomo C.A."/>
            <person name="Wickes B.L."/>
        </authorList>
    </citation>
    <scope>NUCLEOTIDE SEQUENCE [LARGE SCALE GENOMIC DNA]</scope>
    <source>
        <strain evidence="3">RA 99-880 / ATCC MYA-4621 / FGSC 9543 / NRRL 43880</strain>
    </source>
</reference>
<evidence type="ECO:0000313" key="3">
    <source>
        <dbReference type="Proteomes" id="UP000009138"/>
    </source>
</evidence>
<keyword evidence="1" id="KW-0732">Signal</keyword>
<sequence length="138" mass="15502">MQSLKKSIDVFKALFNNTLVLLLIAFTLATGVLADPACDKNAILKIVPQRKLGRNISGRFEIVAGKQANLISERALKSAFELCFFEKGSCNVHKSSMTFECYTTYEWRSVGWIGRGDVEFDCRNGRLHHCYSCQWGSA</sequence>
<gene>
    <name evidence="2" type="ORF">RO3G_00585</name>
</gene>
<dbReference type="EMBL" id="CH476732">
    <property type="protein sequence ID" value="EIE75881.1"/>
    <property type="molecule type" value="Genomic_DNA"/>
</dbReference>
<protein>
    <recommendedName>
        <fullName evidence="4">Cyanovirin-N domain-containing protein</fullName>
    </recommendedName>
</protein>
<organism evidence="2 3">
    <name type="scientific">Rhizopus delemar (strain RA 99-880 / ATCC MYA-4621 / FGSC 9543 / NRRL 43880)</name>
    <name type="common">Mucormycosis agent</name>
    <name type="synonym">Rhizopus arrhizus var. delemar</name>
    <dbReference type="NCBI Taxonomy" id="246409"/>
    <lineage>
        <taxon>Eukaryota</taxon>
        <taxon>Fungi</taxon>
        <taxon>Fungi incertae sedis</taxon>
        <taxon>Mucoromycota</taxon>
        <taxon>Mucoromycotina</taxon>
        <taxon>Mucoromycetes</taxon>
        <taxon>Mucorales</taxon>
        <taxon>Mucorineae</taxon>
        <taxon>Rhizopodaceae</taxon>
        <taxon>Rhizopus</taxon>
    </lineage>
</organism>
<feature type="signal peptide" evidence="1">
    <location>
        <begin position="1"/>
        <end position="34"/>
    </location>
</feature>
<dbReference type="GeneID" id="93607557"/>